<sequence length="104" mass="11560">MKYYILALGGLLFGYMAHAQVSTPNNNPRQYTYKHEPLVIVDSVELKGANALQQLDPGIIQTMTVLKDSVATKKYGLRGQYGVILVSTKPEAHWKPAANTDNRQ</sequence>
<dbReference type="AlphaFoldDB" id="A0A3E1NGH4"/>
<keyword evidence="3" id="KW-1185">Reference proteome</keyword>
<evidence type="ECO:0000313" key="3">
    <source>
        <dbReference type="Proteomes" id="UP000261284"/>
    </source>
</evidence>
<proteinExistence type="predicted"/>
<dbReference type="Proteomes" id="UP000261284">
    <property type="component" value="Unassembled WGS sequence"/>
</dbReference>
<dbReference type="EMBL" id="QTJU01000006">
    <property type="protein sequence ID" value="RFM27066.1"/>
    <property type="molecule type" value="Genomic_DNA"/>
</dbReference>
<evidence type="ECO:0008006" key="4">
    <source>
        <dbReference type="Google" id="ProtNLM"/>
    </source>
</evidence>
<feature type="signal peptide" evidence="1">
    <location>
        <begin position="1"/>
        <end position="19"/>
    </location>
</feature>
<name>A0A3E1NGH4_9BACT</name>
<dbReference type="Gene3D" id="2.170.130.10">
    <property type="entry name" value="TonB-dependent receptor, plug domain"/>
    <property type="match status" value="1"/>
</dbReference>
<gene>
    <name evidence="2" type="ORF">DXN05_16495</name>
</gene>
<dbReference type="RefSeq" id="WP_116848372.1">
    <property type="nucleotide sequence ID" value="NZ_QTJU01000006.1"/>
</dbReference>
<feature type="chain" id="PRO_5017729719" description="TonB-dependent receptor plug domain-containing protein" evidence="1">
    <location>
        <begin position="20"/>
        <end position="104"/>
    </location>
</feature>
<comment type="caution">
    <text evidence="2">The sequence shown here is derived from an EMBL/GenBank/DDBJ whole genome shotgun (WGS) entry which is preliminary data.</text>
</comment>
<dbReference type="SUPFAM" id="SSF56935">
    <property type="entry name" value="Porins"/>
    <property type="match status" value="1"/>
</dbReference>
<evidence type="ECO:0000313" key="2">
    <source>
        <dbReference type="EMBL" id="RFM27066.1"/>
    </source>
</evidence>
<reference evidence="2 3" key="1">
    <citation type="submission" date="2018-08" db="EMBL/GenBank/DDBJ databases">
        <title>Chitinophagaceae sp. K23C18032701, a novel bacterium isolated from forest soil.</title>
        <authorList>
            <person name="Wang C."/>
        </authorList>
    </citation>
    <scope>NUCLEOTIDE SEQUENCE [LARGE SCALE GENOMIC DNA]</scope>
    <source>
        <strain evidence="2 3">K23C18032701</strain>
    </source>
</reference>
<evidence type="ECO:0000256" key="1">
    <source>
        <dbReference type="SAM" id="SignalP"/>
    </source>
</evidence>
<dbReference type="OrthoDB" id="649093at2"/>
<protein>
    <recommendedName>
        <fullName evidence="4">TonB-dependent receptor plug domain-containing protein</fullName>
    </recommendedName>
</protein>
<organism evidence="2 3">
    <name type="scientific">Deminuibacter soli</name>
    <dbReference type="NCBI Taxonomy" id="2291815"/>
    <lineage>
        <taxon>Bacteria</taxon>
        <taxon>Pseudomonadati</taxon>
        <taxon>Bacteroidota</taxon>
        <taxon>Chitinophagia</taxon>
        <taxon>Chitinophagales</taxon>
        <taxon>Chitinophagaceae</taxon>
        <taxon>Deminuibacter</taxon>
    </lineage>
</organism>
<dbReference type="InterPro" id="IPR037066">
    <property type="entry name" value="Plug_dom_sf"/>
</dbReference>
<keyword evidence="1" id="KW-0732">Signal</keyword>
<accession>A0A3E1NGH4</accession>